<proteinExistence type="predicted"/>
<evidence type="ECO:0000259" key="1">
    <source>
        <dbReference type="Pfam" id="PF06985"/>
    </source>
</evidence>
<dbReference type="PANTHER" id="PTHR24148:SF64">
    <property type="entry name" value="HETEROKARYON INCOMPATIBILITY DOMAIN-CONTAINING PROTEIN"/>
    <property type="match status" value="1"/>
</dbReference>
<feature type="non-terminal residue" evidence="2">
    <location>
        <position position="1"/>
    </location>
</feature>
<dbReference type="RefSeq" id="XP_060289235.1">
    <property type="nucleotide sequence ID" value="XM_060439023.1"/>
</dbReference>
<dbReference type="EMBL" id="JAUIRO010000009">
    <property type="protein sequence ID" value="KAK0701571.1"/>
    <property type="molecule type" value="Genomic_DNA"/>
</dbReference>
<dbReference type="GeneID" id="85322293"/>
<organism evidence="2 3">
    <name type="scientific">Lasiosphaeria miniovina</name>
    <dbReference type="NCBI Taxonomy" id="1954250"/>
    <lineage>
        <taxon>Eukaryota</taxon>
        <taxon>Fungi</taxon>
        <taxon>Dikarya</taxon>
        <taxon>Ascomycota</taxon>
        <taxon>Pezizomycotina</taxon>
        <taxon>Sordariomycetes</taxon>
        <taxon>Sordariomycetidae</taxon>
        <taxon>Sordariales</taxon>
        <taxon>Lasiosphaeriaceae</taxon>
        <taxon>Lasiosphaeria</taxon>
    </lineage>
</organism>
<dbReference type="AlphaFoldDB" id="A0AA40DHH8"/>
<sequence length="145" mass="16450">MSHAPPGQERILWTDRICIRQIDKNEENPQVAQMADIYKKAQRVLVWLGEPAHHLGETDVARNLGTSRRLLDVADTVSGLAKNAGPRFDPRGTEGLPPASDTIWTVFSDIVRKDWYKRIWTLQEAVLARELTVHYGAHVLAWDDV</sequence>
<name>A0AA40DHH8_9PEZI</name>
<reference evidence="2" key="1">
    <citation type="submission" date="2023-06" db="EMBL/GenBank/DDBJ databases">
        <title>Genome-scale phylogeny and comparative genomics of the fungal order Sordariales.</title>
        <authorList>
            <consortium name="Lawrence Berkeley National Laboratory"/>
            <person name="Hensen N."/>
            <person name="Bonometti L."/>
            <person name="Westerberg I."/>
            <person name="Brannstrom I.O."/>
            <person name="Guillou S."/>
            <person name="Cros-Aarteil S."/>
            <person name="Calhoun S."/>
            <person name="Haridas S."/>
            <person name="Kuo A."/>
            <person name="Mondo S."/>
            <person name="Pangilinan J."/>
            <person name="Riley R."/>
            <person name="LaButti K."/>
            <person name="Andreopoulos B."/>
            <person name="Lipzen A."/>
            <person name="Chen C."/>
            <person name="Yanf M."/>
            <person name="Daum C."/>
            <person name="Ng V."/>
            <person name="Clum A."/>
            <person name="Steindorff A."/>
            <person name="Ohm R."/>
            <person name="Martin F."/>
            <person name="Silar P."/>
            <person name="Natvig D."/>
            <person name="Lalanne C."/>
            <person name="Gautier V."/>
            <person name="Ament-velasquez S.L."/>
            <person name="Kruys A."/>
            <person name="Hutchinson M.I."/>
            <person name="Powell A.J."/>
            <person name="Barry K."/>
            <person name="Miller A.N."/>
            <person name="Grigoriev I.V."/>
            <person name="Debuchy R."/>
            <person name="Gladieux P."/>
            <person name="Thoren M.H."/>
            <person name="Johannesson H."/>
        </authorList>
    </citation>
    <scope>NUCLEOTIDE SEQUENCE</scope>
    <source>
        <strain evidence="2">SMH2392-1A</strain>
    </source>
</reference>
<keyword evidence="3" id="KW-1185">Reference proteome</keyword>
<gene>
    <name evidence="2" type="ORF">B0T26DRAFT_660297</name>
</gene>
<dbReference type="Proteomes" id="UP001172101">
    <property type="component" value="Unassembled WGS sequence"/>
</dbReference>
<feature type="domain" description="Heterokaryon incompatibility" evidence="1">
    <location>
        <begin position="8"/>
        <end position="124"/>
    </location>
</feature>
<accession>A0AA40DHH8</accession>
<dbReference type="Pfam" id="PF06985">
    <property type="entry name" value="HET"/>
    <property type="match status" value="1"/>
</dbReference>
<protein>
    <submittedName>
        <fullName evidence="2">Heterokaryon incompatibility</fullName>
    </submittedName>
</protein>
<dbReference type="InterPro" id="IPR052895">
    <property type="entry name" value="HetReg/Transcr_Mod"/>
</dbReference>
<evidence type="ECO:0000313" key="3">
    <source>
        <dbReference type="Proteomes" id="UP001172101"/>
    </source>
</evidence>
<comment type="caution">
    <text evidence="2">The sequence shown here is derived from an EMBL/GenBank/DDBJ whole genome shotgun (WGS) entry which is preliminary data.</text>
</comment>
<dbReference type="InterPro" id="IPR010730">
    <property type="entry name" value="HET"/>
</dbReference>
<evidence type="ECO:0000313" key="2">
    <source>
        <dbReference type="EMBL" id="KAK0701571.1"/>
    </source>
</evidence>
<dbReference type="PANTHER" id="PTHR24148">
    <property type="entry name" value="ANKYRIN REPEAT DOMAIN-CONTAINING PROTEIN 39 HOMOLOG-RELATED"/>
    <property type="match status" value="1"/>
</dbReference>